<sequence length="320" mass="34662">MSIKLKLIALSLFTVLVVIISPWLDFSAASSPEIQQMIIYELRIPRVLFAFTAGCGLALCGMVFQAMFRNPLATPFTLGVASGASLGAAISVYTGISFTILGLSATSLSAFAGALIAISFVYSISRFRFGFSGETLLLTGVAISFFFSSLILFIQYLSNVADSFQIIRWLMGSLTVVGYQELKQLLPFVTLTAVVIIFLSRELNLLMAGDEIATSRGVSVKYVRYALFFVTSLCVGAIVALCGPIGFVGMMVPHICRLIIGEDHRYLIPATLLFGGSFLVICDTLARLVIAPAELPVGVITTLLGGPFFLWLLMRYKSQH</sequence>
<protein>
    <submittedName>
        <fullName evidence="9">Hemin transport system permease protein HmuU</fullName>
    </submittedName>
</protein>
<feature type="transmembrane region" description="Helical" evidence="8">
    <location>
        <begin position="295"/>
        <end position="314"/>
    </location>
</feature>
<dbReference type="Pfam" id="PF01032">
    <property type="entry name" value="FecCD"/>
    <property type="match status" value="1"/>
</dbReference>
<evidence type="ECO:0000256" key="2">
    <source>
        <dbReference type="ARBA" id="ARBA00007935"/>
    </source>
</evidence>
<feature type="transmembrane region" description="Helical" evidence="8">
    <location>
        <begin position="266"/>
        <end position="289"/>
    </location>
</feature>
<feature type="transmembrane region" description="Helical" evidence="8">
    <location>
        <begin position="227"/>
        <end position="254"/>
    </location>
</feature>
<dbReference type="Gene3D" id="1.10.3470.10">
    <property type="entry name" value="ABC transporter involved in vitamin B12 uptake, BtuC"/>
    <property type="match status" value="1"/>
</dbReference>
<dbReference type="FunFam" id="1.10.3470.10:FF:000001">
    <property type="entry name" value="Vitamin B12 ABC transporter permease BtuC"/>
    <property type="match status" value="1"/>
</dbReference>
<dbReference type="GO" id="GO:0022857">
    <property type="term" value="F:transmembrane transporter activity"/>
    <property type="evidence" value="ECO:0007669"/>
    <property type="project" value="InterPro"/>
</dbReference>
<feature type="transmembrane region" description="Helical" evidence="8">
    <location>
        <begin position="136"/>
        <end position="157"/>
    </location>
</feature>
<dbReference type="InterPro" id="IPR000522">
    <property type="entry name" value="ABC_transptr_permease_BtuC"/>
</dbReference>
<dbReference type="SUPFAM" id="SSF81345">
    <property type="entry name" value="ABC transporter involved in vitamin B12 uptake, BtuC"/>
    <property type="match status" value="1"/>
</dbReference>
<gene>
    <name evidence="9" type="primary">hmuU_2</name>
    <name evidence="9" type="ORF">A9E74_01212</name>
</gene>
<evidence type="ECO:0000256" key="1">
    <source>
        <dbReference type="ARBA" id="ARBA00004651"/>
    </source>
</evidence>
<dbReference type="GO" id="GO:0033214">
    <property type="term" value="P:siderophore-iron import into cell"/>
    <property type="evidence" value="ECO:0007669"/>
    <property type="project" value="TreeGrafter"/>
</dbReference>
<dbReference type="Proteomes" id="UP000094379">
    <property type="component" value="Unassembled WGS sequence"/>
</dbReference>
<dbReference type="RefSeq" id="WP_069295700.1">
    <property type="nucleotide sequence ID" value="NZ_MCRI01000009.1"/>
</dbReference>
<proteinExistence type="inferred from homology"/>
<keyword evidence="3" id="KW-0813">Transport</keyword>
<keyword evidence="5 8" id="KW-0812">Transmembrane</keyword>
<dbReference type="PANTHER" id="PTHR30472:SF25">
    <property type="entry name" value="ABC TRANSPORTER PERMEASE PROTEIN MJ0876-RELATED"/>
    <property type="match status" value="1"/>
</dbReference>
<keyword evidence="7 8" id="KW-0472">Membrane</keyword>
<evidence type="ECO:0000256" key="7">
    <source>
        <dbReference type="ARBA" id="ARBA00023136"/>
    </source>
</evidence>
<keyword evidence="4" id="KW-1003">Cell membrane</keyword>
<reference evidence="9 10" key="1">
    <citation type="submission" date="2016-07" db="EMBL/GenBank/DDBJ databases">
        <title>Draft Genome Sequence of Methylophaga muralis Bur 1.</title>
        <authorList>
            <person name="Vasilenko O.V."/>
            <person name="Doronina N.V."/>
            <person name="Shmareva M.N."/>
            <person name="Tarlachkov S.V."/>
            <person name="Mustakhimov I."/>
            <person name="Trotsenko Y.A."/>
        </authorList>
    </citation>
    <scope>NUCLEOTIDE SEQUENCE [LARGE SCALE GENOMIC DNA]</scope>
    <source>
        <strain evidence="9 10">Bur 1</strain>
    </source>
</reference>
<evidence type="ECO:0000256" key="5">
    <source>
        <dbReference type="ARBA" id="ARBA00022692"/>
    </source>
</evidence>
<dbReference type="PANTHER" id="PTHR30472">
    <property type="entry name" value="FERRIC ENTEROBACTIN TRANSPORT SYSTEM PERMEASE PROTEIN"/>
    <property type="match status" value="1"/>
</dbReference>
<dbReference type="GO" id="GO:0005886">
    <property type="term" value="C:plasma membrane"/>
    <property type="evidence" value="ECO:0007669"/>
    <property type="project" value="UniProtKB-SubCell"/>
</dbReference>
<dbReference type="STRING" id="291169.A9E74_01212"/>
<feature type="transmembrane region" description="Helical" evidence="8">
    <location>
        <begin position="76"/>
        <end position="96"/>
    </location>
</feature>
<dbReference type="EMBL" id="MCRI01000009">
    <property type="protein sequence ID" value="ODN67140.1"/>
    <property type="molecule type" value="Genomic_DNA"/>
</dbReference>
<feature type="transmembrane region" description="Helical" evidence="8">
    <location>
        <begin position="186"/>
        <end position="207"/>
    </location>
</feature>
<comment type="subcellular location">
    <subcellularLocation>
        <location evidence="1">Cell membrane</location>
        <topology evidence="1">Multi-pass membrane protein</topology>
    </subcellularLocation>
</comment>
<dbReference type="InterPro" id="IPR037294">
    <property type="entry name" value="ABC_BtuC-like"/>
</dbReference>
<keyword evidence="10" id="KW-1185">Reference proteome</keyword>
<dbReference type="CDD" id="cd06550">
    <property type="entry name" value="TM_ABC_iron-siderophores_like"/>
    <property type="match status" value="1"/>
</dbReference>
<keyword evidence="6 8" id="KW-1133">Transmembrane helix</keyword>
<organism evidence="9 10">
    <name type="scientific">Methylophaga muralis</name>
    <dbReference type="NCBI Taxonomy" id="291169"/>
    <lineage>
        <taxon>Bacteria</taxon>
        <taxon>Pseudomonadati</taxon>
        <taxon>Pseudomonadota</taxon>
        <taxon>Gammaproteobacteria</taxon>
        <taxon>Thiotrichales</taxon>
        <taxon>Piscirickettsiaceae</taxon>
        <taxon>Methylophaga</taxon>
    </lineage>
</organism>
<evidence type="ECO:0000256" key="4">
    <source>
        <dbReference type="ARBA" id="ARBA00022475"/>
    </source>
</evidence>
<evidence type="ECO:0000313" key="10">
    <source>
        <dbReference type="Proteomes" id="UP000094379"/>
    </source>
</evidence>
<comment type="caution">
    <text evidence="9">The sequence shown here is derived from an EMBL/GenBank/DDBJ whole genome shotgun (WGS) entry which is preliminary data.</text>
</comment>
<name>A0A1E3GSW1_9GAMM</name>
<comment type="similarity">
    <text evidence="2">Belongs to the binding-protein-dependent transport system permease family. FecCD subfamily.</text>
</comment>
<feature type="transmembrane region" description="Helical" evidence="8">
    <location>
        <begin position="102"/>
        <end position="124"/>
    </location>
</feature>
<evidence type="ECO:0000256" key="6">
    <source>
        <dbReference type="ARBA" id="ARBA00022989"/>
    </source>
</evidence>
<feature type="transmembrane region" description="Helical" evidence="8">
    <location>
        <begin position="7"/>
        <end position="24"/>
    </location>
</feature>
<accession>A0A1E3GSW1</accession>
<evidence type="ECO:0000256" key="3">
    <source>
        <dbReference type="ARBA" id="ARBA00022448"/>
    </source>
</evidence>
<feature type="transmembrane region" description="Helical" evidence="8">
    <location>
        <begin position="44"/>
        <end position="64"/>
    </location>
</feature>
<evidence type="ECO:0000313" key="9">
    <source>
        <dbReference type="EMBL" id="ODN67140.1"/>
    </source>
</evidence>
<dbReference type="PATRIC" id="fig|291169.3.peg.1216"/>
<dbReference type="AlphaFoldDB" id="A0A1E3GSW1"/>
<evidence type="ECO:0000256" key="8">
    <source>
        <dbReference type="SAM" id="Phobius"/>
    </source>
</evidence>